<dbReference type="Proteomes" id="UP000244013">
    <property type="component" value="Unassembled WGS sequence"/>
</dbReference>
<keyword evidence="1" id="KW-0472">Membrane</keyword>
<dbReference type="GO" id="GO:0016747">
    <property type="term" value="F:acyltransferase activity, transferring groups other than amino-acyl groups"/>
    <property type="evidence" value="ECO:0007669"/>
    <property type="project" value="InterPro"/>
</dbReference>
<dbReference type="AlphaFoldDB" id="A0A2T5TY70"/>
<feature type="transmembrane region" description="Helical" evidence="1">
    <location>
        <begin position="118"/>
        <end position="138"/>
    </location>
</feature>
<keyword evidence="3" id="KW-0808">Transferase</keyword>
<feature type="transmembrane region" description="Helical" evidence="1">
    <location>
        <begin position="239"/>
        <end position="260"/>
    </location>
</feature>
<evidence type="ECO:0000259" key="2">
    <source>
        <dbReference type="Pfam" id="PF01757"/>
    </source>
</evidence>
<protein>
    <submittedName>
        <fullName evidence="3">Fucose 4-O-acetylase-like acetyltransferase</fullName>
    </submittedName>
</protein>
<comment type="caution">
    <text evidence="3">The sequence shown here is derived from an EMBL/GenBank/DDBJ whole genome shotgun (WGS) entry which is preliminary data.</text>
</comment>
<dbReference type="Pfam" id="PF01757">
    <property type="entry name" value="Acyl_transf_3"/>
    <property type="match status" value="1"/>
</dbReference>
<feature type="domain" description="Acyltransferase 3" evidence="2">
    <location>
        <begin position="19"/>
        <end position="283"/>
    </location>
</feature>
<evidence type="ECO:0000313" key="3">
    <source>
        <dbReference type="EMBL" id="PTW44210.1"/>
    </source>
</evidence>
<proteinExistence type="predicted"/>
<feature type="transmembrane region" description="Helical" evidence="1">
    <location>
        <begin position="150"/>
        <end position="168"/>
    </location>
</feature>
<evidence type="ECO:0000313" key="4">
    <source>
        <dbReference type="Proteomes" id="UP000244013"/>
    </source>
</evidence>
<feature type="transmembrane region" description="Helical" evidence="1">
    <location>
        <begin position="62"/>
        <end position="81"/>
    </location>
</feature>
<keyword evidence="1" id="KW-0812">Transmembrane</keyword>
<dbReference type="InterPro" id="IPR052734">
    <property type="entry name" value="Nod_factor_acetyltransferase"/>
</dbReference>
<sequence>MVGHVERGLTGAGLAEGEAFQRFDLALYTFHMPLFFLLAGMNSGRSIDRSWLILLRRKIVTIIYPYILWSLVQGSVVAMMAKSTTGMHNWHDLLLIAWRPMAQFWFLYALFVYAIGAAVLRGNAVLILAIGMIAVVAADHVDPGSPIDLGLHHTIFFGVGMAFSRRIIAWRPPRILWVAGAAAAVWVLGWQIVPHGQRFAYLTVRALPCAFAGSVCVMAAVQSVGVLPQTLLAWLGKRAMAIFVLHILAASGVRIGLVLADVPLSATQHMILGTVCGLALPCAVQTIAERLGIARVLALKA</sequence>
<keyword evidence="1" id="KW-1133">Transmembrane helix</keyword>
<reference evidence="3 4" key="1">
    <citation type="submission" date="2018-04" db="EMBL/GenBank/DDBJ databases">
        <title>Genomic Encyclopedia of Type Strains, Phase III (KMG-III): the genomes of soil and plant-associated and newly described type strains.</title>
        <authorList>
            <person name="Whitman W."/>
        </authorList>
    </citation>
    <scope>NUCLEOTIDE SEQUENCE [LARGE SCALE GENOMIC DNA]</scope>
    <source>
        <strain evidence="3 4">MA-olki</strain>
    </source>
</reference>
<organism evidence="3 4">
    <name type="scientific">Sphingomonas faeni</name>
    <dbReference type="NCBI Taxonomy" id="185950"/>
    <lineage>
        <taxon>Bacteria</taxon>
        <taxon>Pseudomonadati</taxon>
        <taxon>Pseudomonadota</taxon>
        <taxon>Alphaproteobacteria</taxon>
        <taxon>Sphingomonadales</taxon>
        <taxon>Sphingomonadaceae</taxon>
        <taxon>Sphingomonas</taxon>
    </lineage>
</organism>
<feature type="transmembrane region" description="Helical" evidence="1">
    <location>
        <begin position="25"/>
        <end position="41"/>
    </location>
</feature>
<name>A0A2T5TY70_9SPHN</name>
<feature type="transmembrane region" description="Helical" evidence="1">
    <location>
        <begin position="199"/>
        <end position="227"/>
    </location>
</feature>
<dbReference type="InterPro" id="IPR002656">
    <property type="entry name" value="Acyl_transf_3_dom"/>
</dbReference>
<gene>
    <name evidence="3" type="ORF">C8J25_11146</name>
</gene>
<evidence type="ECO:0000256" key="1">
    <source>
        <dbReference type="SAM" id="Phobius"/>
    </source>
</evidence>
<accession>A0A2T5TY70</accession>
<feature type="transmembrane region" description="Helical" evidence="1">
    <location>
        <begin position="266"/>
        <end position="288"/>
    </location>
</feature>
<dbReference type="PANTHER" id="PTHR37312">
    <property type="entry name" value="MEMBRANE-BOUND ACYLTRANSFERASE YKRP-RELATED"/>
    <property type="match status" value="1"/>
</dbReference>
<dbReference type="PANTHER" id="PTHR37312:SF1">
    <property type="entry name" value="MEMBRANE-BOUND ACYLTRANSFERASE YKRP-RELATED"/>
    <property type="match status" value="1"/>
</dbReference>
<dbReference type="EMBL" id="QAYE01000011">
    <property type="protein sequence ID" value="PTW44210.1"/>
    <property type="molecule type" value="Genomic_DNA"/>
</dbReference>
<feature type="transmembrane region" description="Helical" evidence="1">
    <location>
        <begin position="175"/>
        <end position="193"/>
    </location>
</feature>